<keyword evidence="2" id="KW-1185">Reference proteome</keyword>
<dbReference type="AlphaFoldDB" id="A0A8X6I470"/>
<sequence>MRKVSHCCSPSGTPPLLLNFGTANRGATHPVPTANQIAPYPHQVSQISPRVSSFHFPRTSNFEIYPPQLNTTWSIFTKILANPDNFELPTANSTQEIDSQVSNLTNEILNAHALVLPNHSITRNNHMFRAS</sequence>
<dbReference type="EMBL" id="BMAV01024092">
    <property type="protein sequence ID" value="GFS30039.1"/>
    <property type="molecule type" value="Genomic_DNA"/>
</dbReference>
<evidence type="ECO:0000313" key="2">
    <source>
        <dbReference type="Proteomes" id="UP000886998"/>
    </source>
</evidence>
<proteinExistence type="predicted"/>
<comment type="caution">
    <text evidence="1">The sequence shown here is derived from an EMBL/GenBank/DDBJ whole genome shotgun (WGS) entry which is preliminary data.</text>
</comment>
<dbReference type="OrthoDB" id="6437675at2759"/>
<reference evidence="1" key="1">
    <citation type="submission" date="2020-08" db="EMBL/GenBank/DDBJ databases">
        <title>Multicomponent nature underlies the extraordinary mechanical properties of spider dragline silk.</title>
        <authorList>
            <person name="Kono N."/>
            <person name="Nakamura H."/>
            <person name="Mori M."/>
            <person name="Yoshida Y."/>
            <person name="Ohtoshi R."/>
            <person name="Malay A.D."/>
            <person name="Moran D.A.P."/>
            <person name="Tomita M."/>
            <person name="Numata K."/>
            <person name="Arakawa K."/>
        </authorList>
    </citation>
    <scope>NUCLEOTIDE SEQUENCE</scope>
</reference>
<evidence type="ECO:0000313" key="1">
    <source>
        <dbReference type="EMBL" id="GFS30039.1"/>
    </source>
</evidence>
<dbReference type="Proteomes" id="UP000886998">
    <property type="component" value="Unassembled WGS sequence"/>
</dbReference>
<organism evidence="1 2">
    <name type="scientific">Trichonephila inaurata madagascariensis</name>
    <dbReference type="NCBI Taxonomy" id="2747483"/>
    <lineage>
        <taxon>Eukaryota</taxon>
        <taxon>Metazoa</taxon>
        <taxon>Ecdysozoa</taxon>
        <taxon>Arthropoda</taxon>
        <taxon>Chelicerata</taxon>
        <taxon>Arachnida</taxon>
        <taxon>Araneae</taxon>
        <taxon>Araneomorphae</taxon>
        <taxon>Entelegynae</taxon>
        <taxon>Araneoidea</taxon>
        <taxon>Nephilidae</taxon>
        <taxon>Trichonephila</taxon>
        <taxon>Trichonephila inaurata</taxon>
    </lineage>
</organism>
<accession>A0A8X6I470</accession>
<protein>
    <submittedName>
        <fullName evidence="1">Uncharacterized protein</fullName>
    </submittedName>
</protein>
<gene>
    <name evidence="1" type="ORF">TNIN_120291</name>
</gene>
<name>A0A8X6I470_9ARAC</name>